<comment type="caution">
    <text evidence="3">The sequence shown here is derived from an EMBL/GenBank/DDBJ whole genome shotgun (WGS) entry which is preliminary data.</text>
</comment>
<feature type="chain" id="PRO_5043752234" evidence="2">
    <location>
        <begin position="30"/>
        <end position="373"/>
    </location>
</feature>
<evidence type="ECO:0000256" key="1">
    <source>
        <dbReference type="SAM" id="MobiDB-lite"/>
    </source>
</evidence>
<protein>
    <submittedName>
        <fullName evidence="3">Uncharacterized protein</fullName>
    </submittedName>
</protein>
<gene>
    <name evidence="3" type="ORF">MNOR_LOCUS14292</name>
</gene>
<feature type="non-terminal residue" evidence="3">
    <location>
        <position position="373"/>
    </location>
</feature>
<evidence type="ECO:0000256" key="2">
    <source>
        <dbReference type="SAM" id="SignalP"/>
    </source>
</evidence>
<dbReference type="Proteomes" id="UP001497623">
    <property type="component" value="Unassembled WGS sequence"/>
</dbReference>
<evidence type="ECO:0000313" key="3">
    <source>
        <dbReference type="EMBL" id="CAL4091260.1"/>
    </source>
</evidence>
<accession>A0AAV2QLV1</accession>
<name>A0AAV2QLV1_MEGNR</name>
<organism evidence="3 4">
    <name type="scientific">Meganyctiphanes norvegica</name>
    <name type="common">Northern krill</name>
    <name type="synonym">Thysanopoda norvegica</name>
    <dbReference type="NCBI Taxonomy" id="48144"/>
    <lineage>
        <taxon>Eukaryota</taxon>
        <taxon>Metazoa</taxon>
        <taxon>Ecdysozoa</taxon>
        <taxon>Arthropoda</taxon>
        <taxon>Crustacea</taxon>
        <taxon>Multicrustacea</taxon>
        <taxon>Malacostraca</taxon>
        <taxon>Eumalacostraca</taxon>
        <taxon>Eucarida</taxon>
        <taxon>Euphausiacea</taxon>
        <taxon>Euphausiidae</taxon>
        <taxon>Meganyctiphanes</taxon>
    </lineage>
</organism>
<reference evidence="3 4" key="1">
    <citation type="submission" date="2024-05" db="EMBL/GenBank/DDBJ databases">
        <authorList>
            <person name="Wallberg A."/>
        </authorList>
    </citation>
    <scope>NUCLEOTIDE SEQUENCE [LARGE SCALE GENOMIC DNA]</scope>
</reference>
<dbReference type="AlphaFoldDB" id="A0AAV2QLV1"/>
<feature type="compositionally biased region" description="Basic and acidic residues" evidence="1">
    <location>
        <begin position="131"/>
        <end position="140"/>
    </location>
</feature>
<feature type="signal peptide" evidence="2">
    <location>
        <begin position="1"/>
        <end position="29"/>
    </location>
</feature>
<proteinExistence type="predicted"/>
<feature type="region of interest" description="Disordered" evidence="1">
    <location>
        <begin position="115"/>
        <end position="145"/>
    </location>
</feature>
<keyword evidence="2" id="KW-0732">Signal</keyword>
<sequence>MVDCPALTPWFLIPFACVLQCLIISSTQAQHWDMVKTSQGSIWSPKQSHQIKGSEIDNKESFTRVKREAESYDLLSNDDELYHLHLHQVPNIKTPVIASKSEILFRKAKAGQIDEKENIERKRKQSQSKPYDSKTSHENLSENGKYRMSKSLNDLYHDYKKVNALTHNTQDLHSSDLADYLGQNDNEQEQYQEQKTLNAQTSFDNEELELSEETQSMVEIIKSILLEEMHPLPLNDDINPEEKDHSDPAVELSENKVSKYLLSSGKDTSEGLECVNKELNNNFINNIKSESSINFMTELMNSGKLSNLLAELQTFMEIQKQDNSIVNTIDISDRHSPIKKELEGNEKNLVSMREDKKYLSNDITDGLLNTDSE</sequence>
<dbReference type="EMBL" id="CAXKWB010008498">
    <property type="protein sequence ID" value="CAL4091260.1"/>
    <property type="molecule type" value="Genomic_DNA"/>
</dbReference>
<keyword evidence="4" id="KW-1185">Reference proteome</keyword>
<evidence type="ECO:0000313" key="4">
    <source>
        <dbReference type="Proteomes" id="UP001497623"/>
    </source>
</evidence>